<evidence type="ECO:0000256" key="4">
    <source>
        <dbReference type="SAM" id="MobiDB-lite"/>
    </source>
</evidence>
<dbReference type="GO" id="GO:0005634">
    <property type="term" value="C:nucleus"/>
    <property type="evidence" value="ECO:0007669"/>
    <property type="project" value="UniProtKB-SubCell"/>
</dbReference>
<dbReference type="PANTHER" id="PTHR16684:SF11">
    <property type="entry name" value="CENTROMERE PROTEIN C"/>
    <property type="match status" value="1"/>
</dbReference>
<comment type="caution">
    <text evidence="5">The sequence shown here is derived from an EMBL/GenBank/DDBJ whole genome shotgun (WGS) entry which is preliminary data.</text>
</comment>
<comment type="subcellular location">
    <subcellularLocation>
        <location evidence="1">Nucleus</location>
    </subcellularLocation>
</comment>
<feature type="compositionally biased region" description="Basic and acidic residues" evidence="4">
    <location>
        <begin position="722"/>
        <end position="732"/>
    </location>
</feature>
<gene>
    <name evidence="5" type="ORF">Tsubulata_025732</name>
</gene>
<dbReference type="EMBL" id="JAKUCV010004427">
    <property type="protein sequence ID" value="KAJ4835423.1"/>
    <property type="molecule type" value="Genomic_DNA"/>
</dbReference>
<evidence type="ECO:0000313" key="5">
    <source>
        <dbReference type="EMBL" id="KAJ4835423.1"/>
    </source>
</evidence>
<comment type="similarity">
    <text evidence="2">Belongs to the CENP-C/MIF2 family.</text>
</comment>
<evidence type="ECO:0000256" key="1">
    <source>
        <dbReference type="ARBA" id="ARBA00004123"/>
    </source>
</evidence>
<dbReference type="InterPro" id="IPR028386">
    <property type="entry name" value="CENP-C/Mif2/cnp3"/>
</dbReference>
<reference evidence="5" key="1">
    <citation type="submission" date="2022-02" db="EMBL/GenBank/DDBJ databases">
        <authorList>
            <person name="Henning P.M."/>
            <person name="McCubbin A.G."/>
            <person name="Shore J.S."/>
        </authorList>
    </citation>
    <scope>NUCLEOTIDE SEQUENCE</scope>
    <source>
        <strain evidence="5">F60SS</strain>
        <tissue evidence="5">Leaves</tissue>
    </source>
</reference>
<name>A0A9Q0JBF1_9ROSI</name>
<feature type="compositionally biased region" description="Polar residues" evidence="4">
    <location>
        <begin position="156"/>
        <end position="166"/>
    </location>
</feature>
<evidence type="ECO:0000313" key="6">
    <source>
        <dbReference type="Proteomes" id="UP001141552"/>
    </source>
</evidence>
<protein>
    <submittedName>
        <fullName evidence="5">Uncharacterized protein</fullName>
    </submittedName>
</protein>
<evidence type="ECO:0000256" key="2">
    <source>
        <dbReference type="ARBA" id="ARBA00010291"/>
    </source>
</evidence>
<feature type="compositionally biased region" description="Basic residues" evidence="4">
    <location>
        <begin position="600"/>
        <end position="612"/>
    </location>
</feature>
<feature type="compositionally biased region" description="Polar residues" evidence="4">
    <location>
        <begin position="371"/>
        <end position="396"/>
    </location>
</feature>
<dbReference type="AlphaFoldDB" id="A0A9Q0JBF1"/>
<dbReference type="GO" id="GO:0051455">
    <property type="term" value="P:spindle attachment to meiosis I kinetochore"/>
    <property type="evidence" value="ECO:0007669"/>
    <property type="project" value="TreeGrafter"/>
</dbReference>
<feature type="region of interest" description="Disordered" evidence="4">
    <location>
        <begin position="153"/>
        <end position="182"/>
    </location>
</feature>
<feature type="compositionally biased region" description="Basic residues" evidence="4">
    <location>
        <begin position="670"/>
        <end position="685"/>
    </location>
</feature>
<keyword evidence="3" id="KW-0539">Nucleus</keyword>
<feature type="compositionally biased region" description="Basic and acidic residues" evidence="4">
    <location>
        <begin position="741"/>
        <end position="753"/>
    </location>
</feature>
<dbReference type="OrthoDB" id="1939643at2759"/>
<dbReference type="GO" id="GO:0051382">
    <property type="term" value="P:kinetochore assembly"/>
    <property type="evidence" value="ECO:0007669"/>
    <property type="project" value="InterPro"/>
</dbReference>
<feature type="region of interest" description="Disordered" evidence="4">
    <location>
        <begin position="579"/>
        <end position="753"/>
    </location>
</feature>
<keyword evidence="6" id="KW-1185">Reference proteome</keyword>
<proteinExistence type="inferred from homology"/>
<reference evidence="5" key="2">
    <citation type="journal article" date="2023" name="Plants (Basel)">
        <title>Annotation of the Turnera subulata (Passifloraceae) Draft Genome Reveals the S-Locus Evolved after the Divergence of Turneroideae from Passifloroideae in a Stepwise Manner.</title>
        <authorList>
            <person name="Henning P.M."/>
            <person name="Roalson E.H."/>
            <person name="Mir W."/>
            <person name="McCubbin A.G."/>
            <person name="Shore J.S."/>
        </authorList>
    </citation>
    <scope>NUCLEOTIDE SEQUENCE</scope>
    <source>
        <strain evidence="5">F60SS</strain>
    </source>
</reference>
<dbReference type="GO" id="GO:0019237">
    <property type="term" value="F:centromeric DNA binding"/>
    <property type="evidence" value="ECO:0007669"/>
    <property type="project" value="InterPro"/>
</dbReference>
<accession>A0A9Q0JBF1</accession>
<sequence>MSSPEDPLEGYTGLSLFPRTLRSLPNPPRLNGTDATLPLHDFLKSLPVKNTDRLAMEAKDIFDSTREVSNSEKMAGDRILAAQEEAIPENVAESPRARRPGLGRKRARFSLLPNPNQQSVDLEPTLDIDKLKDPAEFFKAFERQQNAKKEIAKQTGRVSQEQNHFDTSLAPRPRRPGIPGRSRTAKYQHLYPTMSSQETIQEDILSPSNHGSQQETAYVDIASQESESNNVVPSEGEERNLTLEETELAGSVLKAESGVVKLLDELLAEDLDGDGAVNLLQDRLQVKSLNLEKLHFPELPDARRIDLKAAGGILPNHRRALSDIHNLFNLTMSKTPTKNKAADDSVLTLSSPTSPRIPFASLSSLKKRILQSNPQRDPFSDVSTDQSPKGSASFSESRNKSCDHVNVENDSSIACNLTTRLIEEDNPTVGNTSLPEDAVGDDAHRFDKSANDNLGCPGLHGDDVRGDLVLEDSNIDLDSESLHVNLNRHNADVDIRINGPDGAYNMFHEVFEIVQMEEDMQKETVVSAQPEADMVGLSIETSSGIQNQFEQSTDAVIEDHVMDGCCETQDAGLEEIQDVSSEQANDKIKEPSMVSMDKQTKKKPRPPRKRKNEARQSRAEQSSPTIVDDLASNEHSETQATGSEEIQDFASEHPNEKIKESATVTDKQTKKQSRPCKERKRKALSRKQSLAEQPGPAVIEDHAMDGCSETQVPGSEEIEDVPTEKPTEKIKETSVAPINKRTKEQSRPCHERERRALSRMQSLAGLATVIGIKCGSPDANGEPCLKVRSFVSDEYKDLVELAALH</sequence>
<dbReference type="Proteomes" id="UP001141552">
    <property type="component" value="Unassembled WGS sequence"/>
</dbReference>
<evidence type="ECO:0000256" key="3">
    <source>
        <dbReference type="ARBA" id="ARBA00023242"/>
    </source>
</evidence>
<organism evidence="5 6">
    <name type="scientific">Turnera subulata</name>
    <dbReference type="NCBI Taxonomy" id="218843"/>
    <lineage>
        <taxon>Eukaryota</taxon>
        <taxon>Viridiplantae</taxon>
        <taxon>Streptophyta</taxon>
        <taxon>Embryophyta</taxon>
        <taxon>Tracheophyta</taxon>
        <taxon>Spermatophyta</taxon>
        <taxon>Magnoliopsida</taxon>
        <taxon>eudicotyledons</taxon>
        <taxon>Gunneridae</taxon>
        <taxon>Pentapetalae</taxon>
        <taxon>rosids</taxon>
        <taxon>fabids</taxon>
        <taxon>Malpighiales</taxon>
        <taxon>Passifloraceae</taxon>
        <taxon>Turnera</taxon>
    </lineage>
</organism>
<feature type="compositionally biased region" description="Basic and acidic residues" evidence="4">
    <location>
        <begin position="650"/>
        <end position="660"/>
    </location>
</feature>
<dbReference type="PANTHER" id="PTHR16684">
    <property type="entry name" value="CENTROMERE PROTEIN C"/>
    <property type="match status" value="1"/>
</dbReference>
<feature type="region of interest" description="Disordered" evidence="4">
    <location>
        <begin position="371"/>
        <end position="405"/>
    </location>
</feature>
<dbReference type="GO" id="GO:0051315">
    <property type="term" value="P:attachment of mitotic spindle microtubules to kinetochore"/>
    <property type="evidence" value="ECO:0007669"/>
    <property type="project" value="TreeGrafter"/>
</dbReference>
<dbReference type="GO" id="GO:0000776">
    <property type="term" value="C:kinetochore"/>
    <property type="evidence" value="ECO:0007669"/>
    <property type="project" value="InterPro"/>
</dbReference>